<evidence type="ECO:0000256" key="1">
    <source>
        <dbReference type="SAM" id="Phobius"/>
    </source>
</evidence>
<sequence>MKQDMIANIRTANPGQLESMYRTNKSRFREEFTNLYPELKGEPLADFWNERLSYESAEISWGSGKELLFVIVASLIAGTIAKIPHFANLDPEYFYPRNIAFIIFPALAAFFLWMQKASVKKIILVFAVFLISAIYINFLPGDDNSDTFILACIHLPLLLWALFGFSFLGNSPLDLEKRLGFLRFNGDLVVMTTIILIAGGLLTGITLGLFHLIDLDIESFYFNYIAIWGAAAAPILGAFLVQTNPHLVNKVSPVIAKVFTPLVLIMLLLYLGAVIYTGKDPYNDREFLLIFNMLLLGVMAIILFSIAETLKKQNGRIGSLTLLGLSIVTIIVNGIALTAIIFRISEWGFTPNRLAVLGGNLLILTNLLIVTYHQLSALKDHRKAVRVESSIARFLPVYIVWAAIVAFIFPVIFGFE</sequence>
<keyword evidence="1" id="KW-0812">Transmembrane</keyword>
<feature type="transmembrane region" description="Helical" evidence="1">
    <location>
        <begin position="287"/>
        <end position="307"/>
    </location>
</feature>
<organism evidence="2 3">
    <name type="scientific">Antarcticibacterium flavum</name>
    <dbReference type="NCBI Taxonomy" id="2058175"/>
    <lineage>
        <taxon>Bacteria</taxon>
        <taxon>Pseudomonadati</taxon>
        <taxon>Bacteroidota</taxon>
        <taxon>Flavobacteriia</taxon>
        <taxon>Flavobacteriales</taxon>
        <taxon>Flavobacteriaceae</taxon>
        <taxon>Antarcticibacterium</taxon>
    </lineage>
</organism>
<feature type="transmembrane region" description="Helical" evidence="1">
    <location>
        <begin position="188"/>
        <end position="213"/>
    </location>
</feature>
<feature type="transmembrane region" description="Helical" evidence="1">
    <location>
        <begin position="394"/>
        <end position="415"/>
    </location>
</feature>
<feature type="transmembrane region" description="Helical" evidence="1">
    <location>
        <begin position="254"/>
        <end position="275"/>
    </location>
</feature>
<feature type="transmembrane region" description="Helical" evidence="1">
    <location>
        <begin position="354"/>
        <end position="373"/>
    </location>
</feature>
<evidence type="ECO:0000313" key="2">
    <source>
        <dbReference type="EMBL" id="QCY68146.1"/>
    </source>
</evidence>
<keyword evidence="1" id="KW-0472">Membrane</keyword>
<dbReference type="KEGG" id="afla:FHG64_01340"/>
<dbReference type="AlphaFoldDB" id="A0A5B7WYA0"/>
<dbReference type="RefSeq" id="WP_139064722.1">
    <property type="nucleotide sequence ID" value="NZ_CP040812.1"/>
</dbReference>
<feature type="transmembrane region" description="Helical" evidence="1">
    <location>
        <begin position="93"/>
        <end position="113"/>
    </location>
</feature>
<protein>
    <submittedName>
        <fullName evidence="2">DUF4153 domain-containing protein</fullName>
    </submittedName>
</protein>
<name>A0A5B7WYA0_9FLAO</name>
<accession>A0A5B7WYA0</accession>
<feature type="transmembrane region" description="Helical" evidence="1">
    <location>
        <begin position="219"/>
        <end position="242"/>
    </location>
</feature>
<keyword evidence="3" id="KW-1185">Reference proteome</keyword>
<feature type="transmembrane region" description="Helical" evidence="1">
    <location>
        <begin position="67"/>
        <end position="87"/>
    </location>
</feature>
<reference evidence="2 3" key="1">
    <citation type="submission" date="2019-06" db="EMBL/GenBank/DDBJ databases">
        <title>Complete genome sequence of Antarcticibacterium flavum KCTC 52984T from an Antarctic marine sediment.</title>
        <authorList>
            <person name="Lee Y.M."/>
            <person name="Shin S.C."/>
        </authorList>
    </citation>
    <scope>NUCLEOTIDE SEQUENCE [LARGE SCALE GENOMIC DNA]</scope>
    <source>
        <strain evidence="2 3">KCTC 52984</strain>
    </source>
</reference>
<feature type="transmembrane region" description="Helical" evidence="1">
    <location>
        <begin position="319"/>
        <end position="342"/>
    </location>
</feature>
<feature type="transmembrane region" description="Helical" evidence="1">
    <location>
        <begin position="122"/>
        <end position="141"/>
    </location>
</feature>
<evidence type="ECO:0000313" key="3">
    <source>
        <dbReference type="Proteomes" id="UP000309016"/>
    </source>
</evidence>
<dbReference type="EMBL" id="CP040812">
    <property type="protein sequence ID" value="QCY68146.1"/>
    <property type="molecule type" value="Genomic_DNA"/>
</dbReference>
<dbReference type="OrthoDB" id="637094at2"/>
<dbReference type="Proteomes" id="UP000309016">
    <property type="component" value="Chromosome"/>
</dbReference>
<feature type="transmembrane region" description="Helical" evidence="1">
    <location>
        <begin position="147"/>
        <end position="168"/>
    </location>
</feature>
<proteinExistence type="predicted"/>
<gene>
    <name evidence="2" type="ORF">FHG64_01340</name>
</gene>
<keyword evidence="1" id="KW-1133">Transmembrane helix</keyword>